<keyword evidence="2" id="KW-1185">Reference proteome</keyword>
<organism evidence="1 2">
    <name type="scientific">Christiangramia antarctica</name>
    <dbReference type="NCBI Taxonomy" id="2058158"/>
    <lineage>
        <taxon>Bacteria</taxon>
        <taxon>Pseudomonadati</taxon>
        <taxon>Bacteroidota</taxon>
        <taxon>Flavobacteriia</taxon>
        <taxon>Flavobacteriales</taxon>
        <taxon>Flavobacteriaceae</taxon>
        <taxon>Christiangramia</taxon>
    </lineage>
</organism>
<comment type="caution">
    <text evidence="1">The sequence shown here is derived from an EMBL/GenBank/DDBJ whole genome shotgun (WGS) entry which is preliminary data.</text>
</comment>
<name>A0ABW5X3D9_9FLAO</name>
<accession>A0ABW5X3D9</accession>
<evidence type="ECO:0000313" key="1">
    <source>
        <dbReference type="EMBL" id="MFD2832892.1"/>
    </source>
</evidence>
<dbReference type="RefSeq" id="WP_251742690.1">
    <property type="nucleotide sequence ID" value="NZ_JBHUOJ010000010.1"/>
</dbReference>
<dbReference type="Proteomes" id="UP001597438">
    <property type="component" value="Unassembled WGS sequence"/>
</dbReference>
<protein>
    <submittedName>
        <fullName evidence="1">Uncharacterized protein</fullName>
    </submittedName>
</protein>
<reference evidence="2" key="1">
    <citation type="journal article" date="2019" name="Int. J. Syst. Evol. Microbiol.">
        <title>The Global Catalogue of Microorganisms (GCM) 10K type strain sequencing project: providing services to taxonomists for standard genome sequencing and annotation.</title>
        <authorList>
            <consortium name="The Broad Institute Genomics Platform"/>
            <consortium name="The Broad Institute Genome Sequencing Center for Infectious Disease"/>
            <person name="Wu L."/>
            <person name="Ma J."/>
        </authorList>
    </citation>
    <scope>NUCLEOTIDE SEQUENCE [LARGE SCALE GENOMIC DNA]</scope>
    <source>
        <strain evidence="2">KCTC 52925</strain>
    </source>
</reference>
<dbReference type="EMBL" id="JBHUOJ010000010">
    <property type="protein sequence ID" value="MFD2832892.1"/>
    <property type="molecule type" value="Genomic_DNA"/>
</dbReference>
<sequence>MKLTEKKSTLKLLGKLKYLTQKNIFTYQVAAQYEKRLALKSIYKKLYYQKLQFLQAVDEQIELVKKEVSTILDPDLVLFNHQKVFKDHRTHLKTKCRSNFADLYRREMKNYKKYSKYLSKTNHAAVRAMIMEQRHEIKQNISEMNRTGLLKYAI</sequence>
<proteinExistence type="predicted"/>
<evidence type="ECO:0000313" key="2">
    <source>
        <dbReference type="Proteomes" id="UP001597438"/>
    </source>
</evidence>
<gene>
    <name evidence="1" type="ORF">ACFSYS_06285</name>
</gene>